<reference evidence="7" key="1">
    <citation type="submission" date="2015-11" db="EMBL/GenBank/DDBJ databases">
        <title>De novo transcriptome assembly of four potential Pierce s Disease insect vectors from Arizona vineyards.</title>
        <authorList>
            <person name="Tassone E.E."/>
        </authorList>
    </citation>
    <scope>NUCLEOTIDE SEQUENCE</scope>
</reference>
<dbReference type="Pfam" id="PF02984">
    <property type="entry name" value="Cyclin_C"/>
    <property type="match status" value="1"/>
</dbReference>
<dbReference type="FunFam" id="1.10.472.10:FF:000005">
    <property type="entry name" value="G2/mitotic-specific cyclin B"/>
    <property type="match status" value="1"/>
</dbReference>
<dbReference type="EMBL" id="GEBQ01024615">
    <property type="protein sequence ID" value="JAT15362.1"/>
    <property type="molecule type" value="Transcribed_RNA"/>
</dbReference>
<evidence type="ECO:0000259" key="5">
    <source>
        <dbReference type="SMART" id="SM00385"/>
    </source>
</evidence>
<evidence type="ECO:0000313" key="7">
    <source>
        <dbReference type="EMBL" id="JAT15362.1"/>
    </source>
</evidence>
<feature type="domain" description="Cyclin-like" evidence="5">
    <location>
        <begin position="23"/>
        <end position="104"/>
    </location>
</feature>
<dbReference type="AlphaFoldDB" id="A0A1B6KV70"/>
<dbReference type="GO" id="GO:0051301">
    <property type="term" value="P:cell division"/>
    <property type="evidence" value="ECO:0007669"/>
    <property type="project" value="UniProtKB-KW"/>
</dbReference>
<comment type="similarity">
    <text evidence="1">Belongs to the cyclin family. Cyclin AB subfamily.</text>
</comment>
<evidence type="ECO:0000259" key="6">
    <source>
        <dbReference type="SMART" id="SM01332"/>
    </source>
</evidence>
<gene>
    <name evidence="7" type="ORF">g.23131</name>
</gene>
<name>A0A1B6KV70_9HEMI</name>
<organism evidence="7">
    <name type="scientific">Graphocephala atropunctata</name>
    <dbReference type="NCBI Taxonomy" id="36148"/>
    <lineage>
        <taxon>Eukaryota</taxon>
        <taxon>Metazoa</taxon>
        <taxon>Ecdysozoa</taxon>
        <taxon>Arthropoda</taxon>
        <taxon>Hexapoda</taxon>
        <taxon>Insecta</taxon>
        <taxon>Pterygota</taxon>
        <taxon>Neoptera</taxon>
        <taxon>Paraneoptera</taxon>
        <taxon>Hemiptera</taxon>
        <taxon>Auchenorrhyncha</taxon>
        <taxon>Membracoidea</taxon>
        <taxon>Cicadellidae</taxon>
        <taxon>Cicadellinae</taxon>
        <taxon>Cicadellini</taxon>
        <taxon>Graphocephala</taxon>
    </lineage>
</organism>
<evidence type="ECO:0000256" key="2">
    <source>
        <dbReference type="ARBA" id="ARBA00022618"/>
    </source>
</evidence>
<sequence>MTKMEVNILKVVNFELGFPLSYRFLRRYGRCAKVPLPLLTLARFILEYTLMDYSIAFLSESKLACAALFLAFKMKKEQGWDDTLIHFTGYRVEDFIDIVHVLNNILHQKPRQSTQTVRNKYSHKVFYEVAKIPLVCNKEL</sequence>
<dbReference type="GO" id="GO:0016538">
    <property type="term" value="F:cyclin-dependent protein serine/threonine kinase regulator activity"/>
    <property type="evidence" value="ECO:0007669"/>
    <property type="project" value="UniProtKB-ARBA"/>
</dbReference>
<dbReference type="InterPro" id="IPR004367">
    <property type="entry name" value="Cyclin_C-dom"/>
</dbReference>
<feature type="domain" description="Cyclin C-terminal" evidence="6">
    <location>
        <begin position="19"/>
        <end position="135"/>
    </location>
</feature>
<evidence type="ECO:0000256" key="3">
    <source>
        <dbReference type="ARBA" id="ARBA00023127"/>
    </source>
</evidence>
<keyword evidence="4" id="KW-0131">Cell cycle</keyword>
<proteinExistence type="inferred from homology"/>
<keyword evidence="3" id="KW-0195">Cyclin</keyword>
<evidence type="ECO:0008006" key="8">
    <source>
        <dbReference type="Google" id="ProtNLM"/>
    </source>
</evidence>
<evidence type="ECO:0000256" key="1">
    <source>
        <dbReference type="ARBA" id="ARBA00006955"/>
    </source>
</evidence>
<accession>A0A1B6KV70</accession>
<dbReference type="SUPFAM" id="SSF47954">
    <property type="entry name" value="Cyclin-like"/>
    <property type="match status" value="1"/>
</dbReference>
<dbReference type="SMART" id="SM01332">
    <property type="entry name" value="Cyclin_C"/>
    <property type="match status" value="1"/>
</dbReference>
<dbReference type="InterPro" id="IPR013763">
    <property type="entry name" value="Cyclin-like_dom"/>
</dbReference>
<evidence type="ECO:0000256" key="4">
    <source>
        <dbReference type="ARBA" id="ARBA00023306"/>
    </source>
</evidence>
<keyword evidence="2" id="KW-0132">Cell division</keyword>
<dbReference type="Gene3D" id="1.10.472.10">
    <property type="entry name" value="Cyclin-like"/>
    <property type="match status" value="2"/>
</dbReference>
<protein>
    <recommendedName>
        <fullName evidence="8">G2/mitotic-specific cyclin-B3</fullName>
    </recommendedName>
</protein>
<dbReference type="InterPro" id="IPR036915">
    <property type="entry name" value="Cyclin-like_sf"/>
</dbReference>
<dbReference type="SMART" id="SM00385">
    <property type="entry name" value="CYCLIN"/>
    <property type="match status" value="1"/>
</dbReference>